<dbReference type="Gene3D" id="1.20.1720.10">
    <property type="entry name" value="Multidrug resistance protein D"/>
    <property type="match status" value="1"/>
</dbReference>
<dbReference type="Gene3D" id="1.20.1250.20">
    <property type="entry name" value="MFS general substrate transporter like domains"/>
    <property type="match status" value="1"/>
</dbReference>
<name>A0A6J6ZBP6_9ZZZZ</name>
<gene>
    <name evidence="9" type="ORF">UFOPK3164_00209</name>
    <name evidence="10" type="ORF">UFOPK3427_01292</name>
    <name evidence="11" type="ORF">UFOPK4112_00580</name>
</gene>
<dbReference type="InterPro" id="IPR005829">
    <property type="entry name" value="Sugar_transporter_CS"/>
</dbReference>
<dbReference type="PANTHER" id="PTHR42718">
    <property type="entry name" value="MAJOR FACILITATOR SUPERFAMILY MULTIDRUG TRANSPORTER MFSC"/>
    <property type="match status" value="1"/>
</dbReference>
<evidence type="ECO:0000313" key="10">
    <source>
        <dbReference type="EMBL" id="CAB4878516.1"/>
    </source>
</evidence>
<evidence type="ECO:0000259" key="8">
    <source>
        <dbReference type="PROSITE" id="PS50850"/>
    </source>
</evidence>
<feature type="transmembrane region" description="Helical" evidence="7">
    <location>
        <begin position="456"/>
        <end position="478"/>
    </location>
</feature>
<feature type="transmembrane region" description="Helical" evidence="7">
    <location>
        <begin position="308"/>
        <end position="326"/>
    </location>
</feature>
<organism evidence="9">
    <name type="scientific">freshwater metagenome</name>
    <dbReference type="NCBI Taxonomy" id="449393"/>
    <lineage>
        <taxon>unclassified sequences</taxon>
        <taxon>metagenomes</taxon>
        <taxon>ecological metagenomes</taxon>
    </lineage>
</organism>
<keyword evidence="3" id="KW-1003">Cell membrane</keyword>
<feature type="transmembrane region" description="Helical" evidence="7">
    <location>
        <begin position="86"/>
        <end position="109"/>
    </location>
</feature>
<evidence type="ECO:0000256" key="3">
    <source>
        <dbReference type="ARBA" id="ARBA00022475"/>
    </source>
</evidence>
<evidence type="ECO:0000313" key="11">
    <source>
        <dbReference type="EMBL" id="CAB5015632.1"/>
    </source>
</evidence>
<keyword evidence="6 7" id="KW-0472">Membrane</keyword>
<feature type="domain" description="Major facilitator superfamily (MFS) profile" evidence="8">
    <location>
        <begin position="20"/>
        <end position="483"/>
    </location>
</feature>
<dbReference type="CDD" id="cd17321">
    <property type="entry name" value="MFS_MMR_MDR_like"/>
    <property type="match status" value="1"/>
</dbReference>
<feature type="transmembrane region" description="Helical" evidence="7">
    <location>
        <begin position="338"/>
        <end position="357"/>
    </location>
</feature>
<evidence type="ECO:0000256" key="1">
    <source>
        <dbReference type="ARBA" id="ARBA00004651"/>
    </source>
</evidence>
<dbReference type="InterPro" id="IPR036259">
    <property type="entry name" value="MFS_trans_sf"/>
</dbReference>
<dbReference type="EMBL" id="CAFABE010000005">
    <property type="protein sequence ID" value="CAB4817883.1"/>
    <property type="molecule type" value="Genomic_DNA"/>
</dbReference>
<feature type="transmembrane region" description="Helical" evidence="7">
    <location>
        <begin position="54"/>
        <end position="74"/>
    </location>
</feature>
<evidence type="ECO:0000256" key="6">
    <source>
        <dbReference type="ARBA" id="ARBA00023136"/>
    </source>
</evidence>
<dbReference type="SUPFAM" id="SSF103473">
    <property type="entry name" value="MFS general substrate transporter"/>
    <property type="match status" value="1"/>
</dbReference>
<keyword evidence="5 7" id="KW-1133">Transmembrane helix</keyword>
<dbReference type="InterPro" id="IPR004638">
    <property type="entry name" value="EmrB-like"/>
</dbReference>
<protein>
    <submittedName>
        <fullName evidence="9">Unannotated protein</fullName>
    </submittedName>
</protein>
<dbReference type="PANTHER" id="PTHR42718:SF46">
    <property type="entry name" value="BLR6921 PROTEIN"/>
    <property type="match status" value="1"/>
</dbReference>
<feature type="transmembrane region" description="Helical" evidence="7">
    <location>
        <begin position="413"/>
        <end position="436"/>
    </location>
</feature>
<feature type="transmembrane region" description="Helical" evidence="7">
    <location>
        <begin position="174"/>
        <end position="194"/>
    </location>
</feature>
<dbReference type="PRINTS" id="PR01036">
    <property type="entry name" value="TCRTETB"/>
</dbReference>
<dbReference type="Pfam" id="PF07690">
    <property type="entry name" value="MFS_1"/>
    <property type="match status" value="1"/>
</dbReference>
<feature type="transmembrane region" description="Helical" evidence="7">
    <location>
        <begin position="276"/>
        <end position="296"/>
    </location>
</feature>
<feature type="transmembrane region" description="Helical" evidence="7">
    <location>
        <begin position="238"/>
        <end position="255"/>
    </location>
</feature>
<dbReference type="GO" id="GO:0005886">
    <property type="term" value="C:plasma membrane"/>
    <property type="evidence" value="ECO:0007669"/>
    <property type="project" value="UniProtKB-SubCell"/>
</dbReference>
<comment type="subcellular location">
    <subcellularLocation>
        <location evidence="1">Cell membrane</location>
        <topology evidence="1">Multi-pass membrane protein</topology>
    </subcellularLocation>
</comment>
<feature type="transmembrane region" description="Helical" evidence="7">
    <location>
        <begin position="20"/>
        <end position="42"/>
    </location>
</feature>
<accession>A0A6J6ZBP6</accession>
<dbReference type="EMBL" id="CAFBPM010000004">
    <property type="protein sequence ID" value="CAB5015632.1"/>
    <property type="molecule type" value="Genomic_DNA"/>
</dbReference>
<dbReference type="InterPro" id="IPR020846">
    <property type="entry name" value="MFS_dom"/>
</dbReference>
<dbReference type="NCBIfam" id="TIGR00711">
    <property type="entry name" value="efflux_EmrB"/>
    <property type="match status" value="1"/>
</dbReference>
<feature type="transmembrane region" description="Helical" evidence="7">
    <location>
        <begin position="115"/>
        <end position="133"/>
    </location>
</feature>
<feature type="transmembrane region" description="Helical" evidence="7">
    <location>
        <begin position="369"/>
        <end position="392"/>
    </location>
</feature>
<sequence>MMSQSPPHAPVLTTRRENLILALACIAQFMVILDVSVVNVALPSIGVSLHYSATGLQWVVNAYVLAFAGFLLLGGRAADLFGRRKIFLLGAILFSVASLAGGLATTSGMMTGARVAQGLGGAFLSPATLTIIVTTFQGPRLPKALGAWGAVGGAGGAIGSLLGGILTAELSWRWVLFINIPIGIAVIVGAVLWLPEMSRKSESSKLDIAGAVLVTAGLSTLVYAIVGTATHPWGSGTTLVWLAIGVALLLAFALVETKIATDPLVPFSFLVKRTTASSNVVMLLIGSAFFSMWYFLTLYLQEVLGYSALKTGFAFAPQAVAIIFGAQTASRLMAKIGVWKLIITGTTLAMIGFFWIGHLSATGSYFGGVFFPAILIAFALGLLFSPLAAAATSHVDHTQAGLASGLLNTSRQIGGALGLAVLATIAASATTTATGGQHPSFGAATSLATKQALTHGYNLAFLTASAICLAAVVATFLIPRDTGKASLSAAQTSPQVELPT</sequence>
<evidence type="ECO:0000256" key="4">
    <source>
        <dbReference type="ARBA" id="ARBA00022692"/>
    </source>
</evidence>
<proteinExistence type="predicted"/>
<dbReference type="PROSITE" id="PS00216">
    <property type="entry name" value="SUGAR_TRANSPORT_1"/>
    <property type="match status" value="1"/>
</dbReference>
<keyword evidence="2" id="KW-0813">Transport</keyword>
<dbReference type="InterPro" id="IPR011701">
    <property type="entry name" value="MFS"/>
</dbReference>
<feature type="transmembrane region" description="Helical" evidence="7">
    <location>
        <begin position="206"/>
        <end position="226"/>
    </location>
</feature>
<evidence type="ECO:0000256" key="2">
    <source>
        <dbReference type="ARBA" id="ARBA00022448"/>
    </source>
</evidence>
<keyword evidence="4 7" id="KW-0812">Transmembrane</keyword>
<feature type="transmembrane region" description="Helical" evidence="7">
    <location>
        <begin position="145"/>
        <end position="168"/>
    </location>
</feature>
<reference evidence="9" key="1">
    <citation type="submission" date="2020-05" db="EMBL/GenBank/DDBJ databases">
        <authorList>
            <person name="Chiriac C."/>
            <person name="Salcher M."/>
            <person name="Ghai R."/>
            <person name="Kavagutti S V."/>
        </authorList>
    </citation>
    <scope>NUCLEOTIDE SEQUENCE</scope>
</reference>
<dbReference type="PROSITE" id="PS50850">
    <property type="entry name" value="MFS"/>
    <property type="match status" value="1"/>
</dbReference>
<evidence type="ECO:0000313" key="9">
    <source>
        <dbReference type="EMBL" id="CAB4817883.1"/>
    </source>
</evidence>
<evidence type="ECO:0000256" key="7">
    <source>
        <dbReference type="SAM" id="Phobius"/>
    </source>
</evidence>
<evidence type="ECO:0000256" key="5">
    <source>
        <dbReference type="ARBA" id="ARBA00022989"/>
    </source>
</evidence>
<dbReference type="EMBL" id="CAFBLT010000001">
    <property type="protein sequence ID" value="CAB4878516.1"/>
    <property type="molecule type" value="Genomic_DNA"/>
</dbReference>
<dbReference type="GO" id="GO:0022857">
    <property type="term" value="F:transmembrane transporter activity"/>
    <property type="evidence" value="ECO:0007669"/>
    <property type="project" value="InterPro"/>
</dbReference>
<dbReference type="AlphaFoldDB" id="A0A6J6ZBP6"/>